<reference evidence="8" key="2">
    <citation type="submission" date="2018-05" db="EMBL/GenBank/DDBJ databases">
        <title>OpunRS2 (Oryza punctata Reference Sequence Version 2).</title>
        <authorList>
            <person name="Zhang J."/>
            <person name="Kudrna D."/>
            <person name="Lee S."/>
            <person name="Talag J."/>
            <person name="Welchert J."/>
            <person name="Wing R.A."/>
        </authorList>
    </citation>
    <scope>NUCLEOTIDE SEQUENCE [LARGE SCALE GENOMIC DNA]</scope>
</reference>
<dbReference type="HOGENOM" id="CLU_004684_1_1_1"/>
<dbReference type="PANTHER" id="PTHR18896:SF73">
    <property type="entry name" value="PHOSPHOLIPASE D"/>
    <property type="match status" value="1"/>
</dbReference>
<dbReference type="AlphaFoldDB" id="A0A0E0JXB1"/>
<keyword evidence="9" id="KW-1185">Reference proteome</keyword>
<evidence type="ECO:0000256" key="6">
    <source>
        <dbReference type="ARBA" id="ARBA00023098"/>
    </source>
</evidence>
<dbReference type="STRING" id="4537.A0A0E0JXB1"/>
<dbReference type="Proteomes" id="UP000026962">
    <property type="component" value="Chromosome 2"/>
</dbReference>
<evidence type="ECO:0000256" key="2">
    <source>
        <dbReference type="ARBA" id="ARBA00012027"/>
    </source>
</evidence>
<evidence type="ECO:0000256" key="5">
    <source>
        <dbReference type="ARBA" id="ARBA00022963"/>
    </source>
</evidence>
<reference evidence="8" key="1">
    <citation type="submission" date="2015-04" db="UniProtKB">
        <authorList>
            <consortium name="EnsemblPlants"/>
        </authorList>
    </citation>
    <scope>IDENTIFICATION</scope>
</reference>
<evidence type="ECO:0000313" key="8">
    <source>
        <dbReference type="EnsemblPlants" id="OPUNC02G07710.1"/>
    </source>
</evidence>
<keyword evidence="3" id="KW-0677">Repeat</keyword>
<evidence type="ECO:0000313" key="9">
    <source>
        <dbReference type="Proteomes" id="UP000026962"/>
    </source>
</evidence>
<evidence type="ECO:0000256" key="1">
    <source>
        <dbReference type="ARBA" id="ARBA00000798"/>
    </source>
</evidence>
<organism evidence="8">
    <name type="scientific">Oryza punctata</name>
    <name type="common">Red rice</name>
    <dbReference type="NCBI Taxonomy" id="4537"/>
    <lineage>
        <taxon>Eukaryota</taxon>
        <taxon>Viridiplantae</taxon>
        <taxon>Streptophyta</taxon>
        <taxon>Embryophyta</taxon>
        <taxon>Tracheophyta</taxon>
        <taxon>Spermatophyta</taxon>
        <taxon>Magnoliopsida</taxon>
        <taxon>Liliopsida</taxon>
        <taxon>Poales</taxon>
        <taxon>Poaceae</taxon>
        <taxon>BOP clade</taxon>
        <taxon>Oryzoideae</taxon>
        <taxon>Oryzeae</taxon>
        <taxon>Oryzinae</taxon>
        <taxon>Oryza</taxon>
    </lineage>
</organism>
<dbReference type="GO" id="GO:0009395">
    <property type="term" value="P:phospholipid catabolic process"/>
    <property type="evidence" value="ECO:0007669"/>
    <property type="project" value="TreeGrafter"/>
</dbReference>
<dbReference type="eggNOG" id="KOG1329">
    <property type="taxonomic scope" value="Eukaryota"/>
</dbReference>
<keyword evidence="4" id="KW-0378">Hydrolase</keyword>
<keyword evidence="6" id="KW-0443">Lipid metabolism</keyword>
<dbReference type="Gene3D" id="3.30.870.10">
    <property type="entry name" value="Endonuclease Chain A"/>
    <property type="match status" value="1"/>
</dbReference>
<dbReference type="InterPro" id="IPR001736">
    <property type="entry name" value="PLipase_D/transphosphatidylase"/>
</dbReference>
<dbReference type="PROSITE" id="PS50035">
    <property type="entry name" value="PLD"/>
    <property type="match status" value="1"/>
</dbReference>
<accession>A0A0E0JXB1</accession>
<evidence type="ECO:0000256" key="3">
    <source>
        <dbReference type="ARBA" id="ARBA00022737"/>
    </source>
</evidence>
<evidence type="ECO:0000259" key="7">
    <source>
        <dbReference type="PROSITE" id="PS50035"/>
    </source>
</evidence>
<proteinExistence type="predicted"/>
<keyword evidence="5" id="KW-0442">Lipid degradation</keyword>
<sequence length="340" mass="38421">MQNVKTATMFTHHQKTVIVDGRGSGNTAPGLVSFLGSINLCDGRYDTQEHPLFRTLDTTHHSDFHQPNFPGASIAKGGPMEPWRNIHCRVEGPATWDVLDNFKQQWRKQAGEGKDNLLVTLDRSMTIDGGAAAGLVSDKDHVIEHSIQDAYIHAIRRARDFIYIENQYFLGSSYAWRGGEGVKVEEINALHFIPRELSLKIASKIDAGERFAVYVVVLMWPEGVPESDSVQAILDWQRRTMEMMYRDVVVTIQAKGIRADPTDYLNFFCLGNRERSVPGDDKYKPPKHPDPNTDYMRAQKADEQGHFHLTTLLSCENDIQNSENGENGKVAMMARFILIF</sequence>
<dbReference type="OMA" id="MEWHPET"/>
<dbReference type="InterPro" id="IPR015679">
    <property type="entry name" value="PLipase_D_fam"/>
</dbReference>
<feature type="domain" description="PLD phosphodiesterase" evidence="7">
    <location>
        <begin position="8"/>
        <end position="44"/>
    </location>
</feature>
<dbReference type="EC" id="3.1.4.4" evidence="2"/>
<dbReference type="GO" id="GO:0004630">
    <property type="term" value="F:phospholipase D activity"/>
    <property type="evidence" value="ECO:0007669"/>
    <property type="project" value="UniProtKB-EC"/>
</dbReference>
<dbReference type="Gramene" id="OPUNC02G07710.1">
    <property type="protein sequence ID" value="OPUNC02G07710.1"/>
    <property type="gene ID" value="OPUNC02G07710"/>
</dbReference>
<name>A0A0E0JXB1_ORYPU</name>
<dbReference type="PANTHER" id="PTHR18896">
    <property type="entry name" value="PHOSPHOLIPASE D"/>
    <property type="match status" value="1"/>
</dbReference>
<evidence type="ECO:0000256" key="4">
    <source>
        <dbReference type="ARBA" id="ARBA00022801"/>
    </source>
</evidence>
<comment type="catalytic activity">
    <reaction evidence="1">
        <text>a 1,2-diacyl-sn-glycero-3-phosphocholine + H2O = a 1,2-diacyl-sn-glycero-3-phosphate + choline + H(+)</text>
        <dbReference type="Rhea" id="RHEA:14445"/>
        <dbReference type="ChEBI" id="CHEBI:15354"/>
        <dbReference type="ChEBI" id="CHEBI:15377"/>
        <dbReference type="ChEBI" id="CHEBI:15378"/>
        <dbReference type="ChEBI" id="CHEBI:57643"/>
        <dbReference type="ChEBI" id="CHEBI:58608"/>
        <dbReference type="EC" id="3.1.4.4"/>
    </reaction>
</comment>
<dbReference type="Pfam" id="PF00614">
    <property type="entry name" value="PLDc"/>
    <property type="match status" value="1"/>
</dbReference>
<dbReference type="SUPFAM" id="SSF56024">
    <property type="entry name" value="Phospholipase D/nuclease"/>
    <property type="match status" value="2"/>
</dbReference>
<protein>
    <recommendedName>
        <fullName evidence="2">phospholipase D</fullName>
        <ecNumber evidence="2">3.1.4.4</ecNumber>
    </recommendedName>
</protein>
<dbReference type="GO" id="GO:0005886">
    <property type="term" value="C:plasma membrane"/>
    <property type="evidence" value="ECO:0007669"/>
    <property type="project" value="TreeGrafter"/>
</dbReference>
<dbReference type="EnsemblPlants" id="OPUNC02G07710.1">
    <property type="protein sequence ID" value="OPUNC02G07710.1"/>
    <property type="gene ID" value="OPUNC02G07710"/>
</dbReference>
<dbReference type="SMART" id="SM00155">
    <property type="entry name" value="PLDc"/>
    <property type="match status" value="1"/>
</dbReference>